<feature type="non-terminal residue" evidence="2">
    <location>
        <position position="74"/>
    </location>
</feature>
<organism evidence="2">
    <name type="scientific">uncultured Gemmatimonadota bacterium</name>
    <dbReference type="NCBI Taxonomy" id="203437"/>
    <lineage>
        <taxon>Bacteria</taxon>
        <taxon>Pseudomonadati</taxon>
        <taxon>Gemmatimonadota</taxon>
        <taxon>environmental samples</taxon>
    </lineage>
</organism>
<feature type="non-terminal residue" evidence="2">
    <location>
        <position position="1"/>
    </location>
</feature>
<accession>A0A6J4MGE1</accession>
<dbReference type="EMBL" id="CADCTV010000727">
    <property type="protein sequence ID" value="CAA9356871.1"/>
    <property type="molecule type" value="Genomic_DNA"/>
</dbReference>
<gene>
    <name evidence="2" type="ORF">AVDCRST_MAG89-3488</name>
</gene>
<dbReference type="AlphaFoldDB" id="A0A6J4MGE1"/>
<sequence length="74" mass="7573">ADPSHLRAGGACAGRGVPPARVHGAGPPAQPVGVDRRADRQGVREGVRVAERLPRDAGGRAGRLLDRGGAAQRH</sequence>
<feature type="compositionally biased region" description="Basic and acidic residues" evidence="1">
    <location>
        <begin position="34"/>
        <end position="66"/>
    </location>
</feature>
<evidence type="ECO:0000313" key="2">
    <source>
        <dbReference type="EMBL" id="CAA9356871.1"/>
    </source>
</evidence>
<reference evidence="2" key="1">
    <citation type="submission" date="2020-02" db="EMBL/GenBank/DDBJ databases">
        <authorList>
            <person name="Meier V. D."/>
        </authorList>
    </citation>
    <scope>NUCLEOTIDE SEQUENCE</scope>
    <source>
        <strain evidence="2">AVDCRST_MAG89</strain>
    </source>
</reference>
<feature type="region of interest" description="Disordered" evidence="1">
    <location>
        <begin position="1"/>
        <end position="74"/>
    </location>
</feature>
<evidence type="ECO:0000256" key="1">
    <source>
        <dbReference type="SAM" id="MobiDB-lite"/>
    </source>
</evidence>
<protein>
    <submittedName>
        <fullName evidence="2">Uncharacterized protein</fullName>
    </submittedName>
</protein>
<name>A0A6J4MGE1_9BACT</name>
<proteinExistence type="predicted"/>